<dbReference type="Gene3D" id="1.10.569.10">
    <property type="entry name" value="Aldehyde Ferredoxin Oxidoreductase Protein, subunit A, domain 2"/>
    <property type="match status" value="1"/>
</dbReference>
<accession>X0ZDS5</accession>
<dbReference type="InterPro" id="IPR001203">
    <property type="entry name" value="OxRdtase_Ald_Fedxn_C"/>
</dbReference>
<dbReference type="InterPro" id="IPR013985">
    <property type="entry name" value="Ald_Fedxn_OxRdtase_dom3"/>
</dbReference>
<organism evidence="2">
    <name type="scientific">marine sediment metagenome</name>
    <dbReference type="NCBI Taxonomy" id="412755"/>
    <lineage>
        <taxon>unclassified sequences</taxon>
        <taxon>metagenomes</taxon>
        <taxon>ecological metagenomes</taxon>
    </lineage>
</organism>
<dbReference type="GO" id="GO:0051536">
    <property type="term" value="F:iron-sulfur cluster binding"/>
    <property type="evidence" value="ECO:0007669"/>
    <property type="project" value="InterPro"/>
</dbReference>
<dbReference type="SUPFAM" id="SSF48310">
    <property type="entry name" value="Aldehyde ferredoxin oxidoreductase, C-terminal domains"/>
    <property type="match status" value="1"/>
</dbReference>
<comment type="caution">
    <text evidence="2">The sequence shown here is derived from an EMBL/GenBank/DDBJ whole genome shotgun (WGS) entry which is preliminary data.</text>
</comment>
<name>X0ZDS5_9ZZZZ</name>
<dbReference type="AlphaFoldDB" id="X0ZDS5"/>
<dbReference type="EMBL" id="BART01002232">
    <property type="protein sequence ID" value="GAG58458.1"/>
    <property type="molecule type" value="Genomic_DNA"/>
</dbReference>
<gene>
    <name evidence="2" type="ORF">S01H4_06991</name>
</gene>
<dbReference type="InterPro" id="IPR036021">
    <property type="entry name" value="Tungsten_al_ferr_oxy-like_C"/>
</dbReference>
<dbReference type="InterPro" id="IPR051919">
    <property type="entry name" value="W-dependent_AOR"/>
</dbReference>
<protein>
    <recommendedName>
        <fullName evidence="1">Aldehyde ferredoxin oxidoreductase C-terminal domain-containing protein</fullName>
    </recommendedName>
</protein>
<feature type="non-terminal residue" evidence="2">
    <location>
        <position position="1"/>
    </location>
</feature>
<feature type="domain" description="Aldehyde ferredoxin oxidoreductase C-terminal" evidence="1">
    <location>
        <begin position="5"/>
        <end position="321"/>
    </location>
</feature>
<dbReference type="GO" id="GO:0009055">
    <property type="term" value="F:electron transfer activity"/>
    <property type="evidence" value="ECO:0007669"/>
    <property type="project" value="InterPro"/>
</dbReference>
<dbReference type="Gene3D" id="1.10.599.10">
    <property type="entry name" value="Aldehyde Ferredoxin Oxidoreductase Protein, subunit A, domain 3"/>
    <property type="match status" value="1"/>
</dbReference>
<proteinExistence type="predicted"/>
<dbReference type="GO" id="GO:0016625">
    <property type="term" value="F:oxidoreductase activity, acting on the aldehyde or oxo group of donors, iron-sulfur protein as acceptor"/>
    <property type="evidence" value="ECO:0007669"/>
    <property type="project" value="InterPro"/>
</dbReference>
<sequence length="335" mass="38067">KATVSCFSCPISCKPWMDIKGGIYKIQGEGWWNNSANSYCTKIDNTNLEAAIYAHLLTNQLGLDGDNAAQAISWAFECYEKGLITKKETDGLELVWGNYQAMIEMLKKLAYRKGFGNFLADGALKAAEKLGKNSEKFVVHVKRQDSLDGIRINKGWGFGIILSPVAGRHLRGSLNGFWLRSDRPINSYENVPEDLYYNQKKKAIQDILGLCSYVYGQTVDDWVELFSSATGRLLSKDELLNIGLQTHNLEKAFNTIHAGFDRNDDYPCERYYNEPVKSGPYEGEHIDHEIWDRMLDTIYSLHGWDLSTSWQTRKGLEKIGLNDVADKLKKENRLK</sequence>
<dbReference type="InterPro" id="IPR013984">
    <property type="entry name" value="Ald_Fedxn_OxRdtase_dom2"/>
</dbReference>
<reference evidence="2" key="1">
    <citation type="journal article" date="2014" name="Front. Microbiol.">
        <title>High frequency of phylogenetically diverse reductive dehalogenase-homologous genes in deep subseafloor sedimentary metagenomes.</title>
        <authorList>
            <person name="Kawai M."/>
            <person name="Futagami T."/>
            <person name="Toyoda A."/>
            <person name="Takaki Y."/>
            <person name="Nishi S."/>
            <person name="Hori S."/>
            <person name="Arai W."/>
            <person name="Tsubouchi T."/>
            <person name="Morono Y."/>
            <person name="Uchiyama I."/>
            <person name="Ito T."/>
            <person name="Fujiyama A."/>
            <person name="Inagaki F."/>
            <person name="Takami H."/>
        </authorList>
    </citation>
    <scope>NUCLEOTIDE SEQUENCE</scope>
    <source>
        <strain evidence="2">Expedition CK06-06</strain>
    </source>
</reference>
<evidence type="ECO:0000259" key="1">
    <source>
        <dbReference type="Pfam" id="PF01314"/>
    </source>
</evidence>
<dbReference type="PANTHER" id="PTHR30038:SF0">
    <property type="entry name" value="TUNGSTEN-CONTAINING ALDEHYDE FERREDOXIN OXIDOREDUCTASE"/>
    <property type="match status" value="1"/>
</dbReference>
<evidence type="ECO:0000313" key="2">
    <source>
        <dbReference type="EMBL" id="GAG58458.1"/>
    </source>
</evidence>
<dbReference type="PANTHER" id="PTHR30038">
    <property type="entry name" value="ALDEHYDE FERREDOXIN OXIDOREDUCTASE"/>
    <property type="match status" value="1"/>
</dbReference>
<dbReference type="Pfam" id="PF01314">
    <property type="entry name" value="AFOR_C"/>
    <property type="match status" value="1"/>
</dbReference>